<dbReference type="RefSeq" id="XP_022396476.1">
    <property type="nucleotide sequence ID" value="XM_022547723.1"/>
</dbReference>
<keyword evidence="2" id="KW-1185">Reference proteome</keyword>
<sequence length="82" mass="9034">MQRLIVVVRYADATAFRRYHDNLGYLLATKYGEKGASGFQPMTPGTGLSESTTFTVPDTVPIEELQVIRLGEGLHPVVIQVL</sequence>
<reference evidence="2" key="1">
    <citation type="journal article" date="2017" name="Genome Biol.">
        <title>Comparative genomics reveals high biological diversity and specific adaptations in the industrially and medically important fungal genus Aspergillus.</title>
        <authorList>
            <person name="de Vries R.P."/>
            <person name="Riley R."/>
            <person name="Wiebenga A."/>
            <person name="Aguilar-Osorio G."/>
            <person name="Amillis S."/>
            <person name="Uchima C.A."/>
            <person name="Anderluh G."/>
            <person name="Asadollahi M."/>
            <person name="Askin M."/>
            <person name="Barry K."/>
            <person name="Battaglia E."/>
            <person name="Bayram O."/>
            <person name="Benocci T."/>
            <person name="Braus-Stromeyer S.A."/>
            <person name="Caldana C."/>
            <person name="Canovas D."/>
            <person name="Cerqueira G.C."/>
            <person name="Chen F."/>
            <person name="Chen W."/>
            <person name="Choi C."/>
            <person name="Clum A."/>
            <person name="Dos Santos R.A."/>
            <person name="Damasio A.R."/>
            <person name="Diallinas G."/>
            <person name="Emri T."/>
            <person name="Fekete E."/>
            <person name="Flipphi M."/>
            <person name="Freyberg S."/>
            <person name="Gallo A."/>
            <person name="Gournas C."/>
            <person name="Habgood R."/>
            <person name="Hainaut M."/>
            <person name="Harispe M.L."/>
            <person name="Henrissat B."/>
            <person name="Hilden K.S."/>
            <person name="Hope R."/>
            <person name="Hossain A."/>
            <person name="Karabika E."/>
            <person name="Karaffa L."/>
            <person name="Karanyi Z."/>
            <person name="Krasevec N."/>
            <person name="Kuo A."/>
            <person name="Kusch H."/>
            <person name="LaButti K."/>
            <person name="Lagendijk E.L."/>
            <person name="Lapidus A."/>
            <person name="Levasseur A."/>
            <person name="Lindquist E."/>
            <person name="Lipzen A."/>
            <person name="Logrieco A.F."/>
            <person name="MacCabe A."/>
            <person name="Maekelae M.R."/>
            <person name="Malavazi I."/>
            <person name="Melin P."/>
            <person name="Meyer V."/>
            <person name="Mielnichuk N."/>
            <person name="Miskei M."/>
            <person name="Molnar A.P."/>
            <person name="Mule G."/>
            <person name="Ngan C.Y."/>
            <person name="Orejas M."/>
            <person name="Orosz E."/>
            <person name="Ouedraogo J.P."/>
            <person name="Overkamp K.M."/>
            <person name="Park H.-S."/>
            <person name="Perrone G."/>
            <person name="Piumi F."/>
            <person name="Punt P.J."/>
            <person name="Ram A.F."/>
            <person name="Ramon A."/>
            <person name="Rauscher S."/>
            <person name="Record E."/>
            <person name="Riano-Pachon D.M."/>
            <person name="Robert V."/>
            <person name="Roehrig J."/>
            <person name="Ruller R."/>
            <person name="Salamov A."/>
            <person name="Salih N.S."/>
            <person name="Samson R.A."/>
            <person name="Sandor E."/>
            <person name="Sanguinetti M."/>
            <person name="Schuetze T."/>
            <person name="Sepcic K."/>
            <person name="Shelest E."/>
            <person name="Sherlock G."/>
            <person name="Sophianopoulou V."/>
            <person name="Squina F.M."/>
            <person name="Sun H."/>
            <person name="Susca A."/>
            <person name="Todd R.B."/>
            <person name="Tsang A."/>
            <person name="Unkles S.E."/>
            <person name="van de Wiele N."/>
            <person name="van Rossen-Uffink D."/>
            <person name="Oliveira J.V."/>
            <person name="Vesth T.C."/>
            <person name="Visser J."/>
            <person name="Yu J.-H."/>
            <person name="Zhou M."/>
            <person name="Andersen M.R."/>
            <person name="Archer D.B."/>
            <person name="Baker S.E."/>
            <person name="Benoit I."/>
            <person name="Brakhage A.A."/>
            <person name="Braus G.H."/>
            <person name="Fischer R."/>
            <person name="Frisvad J.C."/>
            <person name="Goldman G.H."/>
            <person name="Houbraken J."/>
            <person name="Oakley B."/>
            <person name="Pocsi I."/>
            <person name="Scazzocchio C."/>
            <person name="Seiboth B."/>
            <person name="vanKuyk P.A."/>
            <person name="Wortman J."/>
            <person name="Dyer P.S."/>
            <person name="Grigoriev I.V."/>
        </authorList>
    </citation>
    <scope>NUCLEOTIDE SEQUENCE [LARGE SCALE GENOMIC DNA]</scope>
    <source>
        <strain evidence="2">CBS 516.65</strain>
    </source>
</reference>
<gene>
    <name evidence="1" type="ORF">ASPGLDRAFT_52314</name>
</gene>
<proteinExistence type="predicted"/>
<evidence type="ECO:0000313" key="1">
    <source>
        <dbReference type="EMBL" id="OJJ79778.1"/>
    </source>
</evidence>
<evidence type="ECO:0000313" key="2">
    <source>
        <dbReference type="Proteomes" id="UP000184300"/>
    </source>
</evidence>
<dbReference type="Proteomes" id="UP000184300">
    <property type="component" value="Unassembled WGS sequence"/>
</dbReference>
<dbReference type="VEuPathDB" id="FungiDB:ASPGLDRAFT_52314"/>
<dbReference type="GeneID" id="34463984"/>
<accession>A0A1L9V783</accession>
<dbReference type="EMBL" id="KV878915">
    <property type="protein sequence ID" value="OJJ79778.1"/>
    <property type="molecule type" value="Genomic_DNA"/>
</dbReference>
<dbReference type="AlphaFoldDB" id="A0A1L9V783"/>
<name>A0A1L9V783_ASPGL</name>
<organism evidence="1 2">
    <name type="scientific">Aspergillus glaucus CBS 516.65</name>
    <dbReference type="NCBI Taxonomy" id="1160497"/>
    <lineage>
        <taxon>Eukaryota</taxon>
        <taxon>Fungi</taxon>
        <taxon>Dikarya</taxon>
        <taxon>Ascomycota</taxon>
        <taxon>Pezizomycotina</taxon>
        <taxon>Eurotiomycetes</taxon>
        <taxon>Eurotiomycetidae</taxon>
        <taxon>Eurotiales</taxon>
        <taxon>Aspergillaceae</taxon>
        <taxon>Aspergillus</taxon>
        <taxon>Aspergillus subgen. Aspergillus</taxon>
    </lineage>
</organism>
<protein>
    <submittedName>
        <fullName evidence="1">Uncharacterized protein</fullName>
    </submittedName>
</protein>